<dbReference type="SUPFAM" id="SSF53335">
    <property type="entry name" value="S-adenosyl-L-methionine-dependent methyltransferases"/>
    <property type="match status" value="1"/>
</dbReference>
<evidence type="ECO:0000313" key="2">
    <source>
        <dbReference type="EMBL" id="SHL40075.1"/>
    </source>
</evidence>
<dbReference type="InterPro" id="IPR029063">
    <property type="entry name" value="SAM-dependent_MTases_sf"/>
</dbReference>
<keyword evidence="2" id="KW-0808">Transferase</keyword>
<sequence length="449" mass="51427">MSIRFHLYTLRTQNSVSPQCVEMTPNDPSLVGRYSRMATGTTSESVWAYRFTRLTELLAQWQWLWAPAPFTHRGSPWQPRSDEESQWVTAISAELAELDDGDCERLQHEPYRDSPLASWLPVAELQELIGVPATDVADGSFPQRWAQHVSGRKWQQMVAFVPHVAAPRQGGLVEWCAGKGHLGRLMARCHQQPVVGLEWQSALCRDGQQLADRQQLPVEMVCQDVMQPDVECWLSSQGGVAALHACGDLHVRLIELVRQKGTALTLAPCCYQRTQAEYYRPLSSQGQMLSRDLGLGLTREHLALAVQETVTASRGERRKRERGNAWRLGFDELQRELRGSDDYLPVPSLAYGRMPEQFADFCRWAGGQKRIEIPGEVDWSHYESRGWQRLRLTNRQELVRHLFRRPLEIWLVLDRVLWLEEAGFEVELVEFCAAELTPRNLLIKALPRR</sequence>
<feature type="domain" description="Methyltransferase" evidence="1">
    <location>
        <begin position="167"/>
        <end position="275"/>
    </location>
</feature>
<protein>
    <submittedName>
        <fullName evidence="2">Methyltransferase domain-containing protein</fullName>
    </submittedName>
</protein>
<dbReference type="InterPro" id="IPR025714">
    <property type="entry name" value="Methyltranfer_dom"/>
</dbReference>
<name>A0A1M7ABV6_9GAMM</name>
<dbReference type="GO" id="GO:0032259">
    <property type="term" value="P:methylation"/>
    <property type="evidence" value="ECO:0007669"/>
    <property type="project" value="UniProtKB-KW"/>
</dbReference>
<accession>A0A1M7ABV6</accession>
<dbReference type="EMBL" id="FRCA01000001">
    <property type="protein sequence ID" value="SHL40075.1"/>
    <property type="molecule type" value="Genomic_DNA"/>
</dbReference>
<dbReference type="STRING" id="44933.SAMN05660971_00445"/>
<dbReference type="Proteomes" id="UP000184123">
    <property type="component" value="Unassembled WGS sequence"/>
</dbReference>
<reference evidence="2 3" key="1">
    <citation type="submission" date="2016-11" db="EMBL/GenBank/DDBJ databases">
        <authorList>
            <person name="Jaros S."/>
            <person name="Januszkiewicz K."/>
            <person name="Wedrychowicz H."/>
        </authorList>
    </citation>
    <scope>NUCLEOTIDE SEQUENCE [LARGE SCALE GENOMIC DNA]</scope>
    <source>
        <strain evidence="2 3">DSM 4740</strain>
    </source>
</reference>
<organism evidence="2 3">
    <name type="scientific">Halomonas cupida</name>
    <dbReference type="NCBI Taxonomy" id="44933"/>
    <lineage>
        <taxon>Bacteria</taxon>
        <taxon>Pseudomonadati</taxon>
        <taxon>Pseudomonadota</taxon>
        <taxon>Gammaproteobacteria</taxon>
        <taxon>Oceanospirillales</taxon>
        <taxon>Halomonadaceae</taxon>
        <taxon>Halomonas</taxon>
    </lineage>
</organism>
<gene>
    <name evidence="2" type="ORF">SAMN05660971_00445</name>
</gene>
<dbReference type="Pfam" id="PF13679">
    <property type="entry name" value="Methyltransf_32"/>
    <property type="match status" value="1"/>
</dbReference>
<dbReference type="PANTHER" id="PTHR13369">
    <property type="match status" value="1"/>
</dbReference>
<dbReference type="AlphaFoldDB" id="A0A1M7ABV6"/>
<evidence type="ECO:0000259" key="1">
    <source>
        <dbReference type="Pfam" id="PF13679"/>
    </source>
</evidence>
<proteinExistence type="predicted"/>
<keyword evidence="2" id="KW-0489">Methyltransferase</keyword>
<dbReference type="GO" id="GO:0008168">
    <property type="term" value="F:methyltransferase activity"/>
    <property type="evidence" value="ECO:0007669"/>
    <property type="project" value="UniProtKB-KW"/>
</dbReference>
<evidence type="ECO:0000313" key="3">
    <source>
        <dbReference type="Proteomes" id="UP000184123"/>
    </source>
</evidence>
<dbReference type="PANTHER" id="PTHR13369:SF0">
    <property type="entry name" value="GLUTATHIONE S-TRANSFERASE C-TERMINAL DOMAIN-CONTAINING PROTEIN"/>
    <property type="match status" value="1"/>
</dbReference>